<dbReference type="SUPFAM" id="SSF51197">
    <property type="entry name" value="Clavaminate synthase-like"/>
    <property type="match status" value="1"/>
</dbReference>
<evidence type="ECO:0000256" key="5">
    <source>
        <dbReference type="ARBA" id="ARBA00023004"/>
    </source>
</evidence>
<dbReference type="EMBL" id="CP028901">
    <property type="protein sequence ID" value="AWB32839.1"/>
    <property type="molecule type" value="Genomic_DNA"/>
</dbReference>
<reference evidence="7 8" key="1">
    <citation type="submission" date="2018-04" db="EMBL/GenBank/DDBJ databases">
        <title>Bordetella sp. HZ20 isolated from seawater.</title>
        <authorList>
            <person name="Sun C."/>
        </authorList>
    </citation>
    <scope>NUCLEOTIDE SEQUENCE [LARGE SCALE GENOMIC DNA]</scope>
    <source>
        <strain evidence="7 8">HZ20</strain>
    </source>
</reference>
<dbReference type="GO" id="GO:0005737">
    <property type="term" value="C:cytoplasm"/>
    <property type="evidence" value="ECO:0007669"/>
    <property type="project" value="TreeGrafter"/>
</dbReference>
<evidence type="ECO:0000256" key="1">
    <source>
        <dbReference type="ARBA" id="ARBA00005896"/>
    </source>
</evidence>
<evidence type="ECO:0000256" key="2">
    <source>
        <dbReference type="ARBA" id="ARBA00022723"/>
    </source>
</evidence>
<dbReference type="Pfam" id="PF02668">
    <property type="entry name" value="TauD"/>
    <property type="match status" value="1"/>
</dbReference>
<keyword evidence="3 7" id="KW-0223">Dioxygenase</keyword>
<keyword evidence="5" id="KW-0408">Iron</keyword>
<protein>
    <submittedName>
        <fullName evidence="7">Taurine dioxygenase</fullName>
    </submittedName>
</protein>
<dbReference type="InterPro" id="IPR042098">
    <property type="entry name" value="TauD-like_sf"/>
</dbReference>
<comment type="similarity">
    <text evidence="1">Belongs to the TfdA dioxygenase family.</text>
</comment>
<dbReference type="InterPro" id="IPR003819">
    <property type="entry name" value="TauD/TfdA-like"/>
</dbReference>
<dbReference type="Gene3D" id="3.60.130.10">
    <property type="entry name" value="Clavaminate synthase-like"/>
    <property type="match status" value="1"/>
</dbReference>
<organism evidence="7 8">
    <name type="scientific">Orrella marina</name>
    <dbReference type="NCBI Taxonomy" id="2163011"/>
    <lineage>
        <taxon>Bacteria</taxon>
        <taxon>Pseudomonadati</taxon>
        <taxon>Pseudomonadota</taxon>
        <taxon>Betaproteobacteria</taxon>
        <taxon>Burkholderiales</taxon>
        <taxon>Alcaligenaceae</taxon>
        <taxon>Orrella</taxon>
    </lineage>
</organism>
<keyword evidence="8" id="KW-1185">Reference proteome</keyword>
<evidence type="ECO:0000256" key="4">
    <source>
        <dbReference type="ARBA" id="ARBA00023002"/>
    </source>
</evidence>
<gene>
    <name evidence="7" type="ORF">DBV39_02890</name>
</gene>
<keyword evidence="2" id="KW-0479">Metal-binding</keyword>
<dbReference type="PANTHER" id="PTHR30468">
    <property type="entry name" value="ALPHA-KETOGLUTARATE-DEPENDENT SULFONATE DIOXYGENASE"/>
    <property type="match status" value="1"/>
</dbReference>
<dbReference type="Proteomes" id="UP000244571">
    <property type="component" value="Chromosome"/>
</dbReference>
<evidence type="ECO:0000259" key="6">
    <source>
        <dbReference type="Pfam" id="PF02668"/>
    </source>
</evidence>
<feature type="domain" description="TauD/TfdA-like" evidence="6">
    <location>
        <begin position="17"/>
        <end position="290"/>
    </location>
</feature>
<proteinExistence type="inferred from homology"/>
<dbReference type="GO" id="GO:0000908">
    <property type="term" value="F:taurine dioxygenase activity"/>
    <property type="evidence" value="ECO:0007669"/>
    <property type="project" value="TreeGrafter"/>
</dbReference>
<evidence type="ECO:0000313" key="7">
    <source>
        <dbReference type="EMBL" id="AWB32839.1"/>
    </source>
</evidence>
<dbReference type="AlphaFoldDB" id="A0A2R4XGJ9"/>
<dbReference type="PANTHER" id="PTHR30468:SF1">
    <property type="entry name" value="ALPHA-KETOGLUTARATE-DEPENDENT SULFONATE DIOXYGENASE"/>
    <property type="match status" value="1"/>
</dbReference>
<evidence type="ECO:0000256" key="3">
    <source>
        <dbReference type="ARBA" id="ARBA00022964"/>
    </source>
</evidence>
<keyword evidence="4" id="KW-0560">Oxidoreductase</keyword>
<sequence length="301" mass="33835">MMSLAHSHYFWRIDKMEVRRLCPAIGAEVIGIDVSQPVSDELFAEIRQAWLDSNGLLVIRDQNLTEEQQIAFAGKFGRLHKLQGHTVTKYLHPDHPEIYRVSNKVIDGKPQGRKGAGTYWHSDNSYEVEPAQASVLYAKEIPPVGGDTIFASTHKAFEGLSETFKEFLMPLKAVHSFANAAGGGFRNEVITQEQLSNVPPTLHPIIRKHAETGQLGVFVNPGFTSYIEGLSADESRAVLGYLFELVTKPDYQYRHRWSLHDVVIWDNRCTMHYAVMDYDGSGERLMHRCTVIGEKPLAAVA</sequence>
<name>A0A2R4XGJ9_9BURK</name>
<dbReference type="GO" id="GO:0046872">
    <property type="term" value="F:metal ion binding"/>
    <property type="evidence" value="ECO:0007669"/>
    <property type="project" value="UniProtKB-KW"/>
</dbReference>
<dbReference type="KEGG" id="boz:DBV39_02890"/>
<dbReference type="GO" id="GO:0006790">
    <property type="term" value="P:sulfur compound metabolic process"/>
    <property type="evidence" value="ECO:0007669"/>
    <property type="project" value="TreeGrafter"/>
</dbReference>
<evidence type="ECO:0000313" key="8">
    <source>
        <dbReference type="Proteomes" id="UP000244571"/>
    </source>
</evidence>
<accession>A0A2R4XGJ9</accession>
<dbReference type="InterPro" id="IPR051323">
    <property type="entry name" value="AtsK-like"/>
</dbReference>